<sequence length="281" mass="30912">MSRLQQVIVELGGLAATFELHRRGFGRERLRTAVRAGEIRRIRQGWYILPETPAALADCARVGGRATCITAVEHAGLWVREHAAEIHVAVAANACQLRDPHDYRRRDPSDAVVHWTDSGTGGTRLRASLADAIRELAGCRGTEAAFVALESALAAGELRLSDVPRIVAGLPASSAIALRVADAKSASIGESTFVFRGRRLGVRIRQQVQIGPDRVDALLGDRLVVEIDSREFHDVQRDYARDARLMARGYRVIRFTYRQVMFGWESVEAILRLAIARGDAA</sequence>
<feature type="domain" description="DUF559" evidence="1">
    <location>
        <begin position="196"/>
        <end position="267"/>
    </location>
</feature>
<accession>A0ABT1ZF21</accession>
<protein>
    <submittedName>
        <fullName evidence="2">Endonuclease domain-containing protein</fullName>
    </submittedName>
</protein>
<dbReference type="EMBL" id="JANTHX010000005">
    <property type="protein sequence ID" value="MCS0499307.1"/>
    <property type="molecule type" value="Genomic_DNA"/>
</dbReference>
<name>A0ABT1ZF21_9MICO</name>
<reference evidence="2 3" key="1">
    <citation type="submission" date="2022-08" db="EMBL/GenBank/DDBJ databases">
        <authorList>
            <person name="Li F."/>
        </authorList>
    </citation>
    <scope>NUCLEOTIDE SEQUENCE [LARGE SCALE GENOMIC DNA]</scope>
    <source>
        <strain evidence="2 3">10F1B-8-1</strain>
    </source>
</reference>
<dbReference type="InterPro" id="IPR007569">
    <property type="entry name" value="DUF559"/>
</dbReference>
<evidence type="ECO:0000313" key="3">
    <source>
        <dbReference type="Proteomes" id="UP001205337"/>
    </source>
</evidence>
<keyword evidence="2" id="KW-0540">Nuclease</keyword>
<keyword evidence="2" id="KW-0255">Endonuclease</keyword>
<dbReference type="SUPFAM" id="SSF52980">
    <property type="entry name" value="Restriction endonuclease-like"/>
    <property type="match status" value="1"/>
</dbReference>
<dbReference type="Pfam" id="PF04480">
    <property type="entry name" value="DUF559"/>
    <property type="match status" value="1"/>
</dbReference>
<evidence type="ECO:0000313" key="2">
    <source>
        <dbReference type="EMBL" id="MCS0499307.1"/>
    </source>
</evidence>
<keyword evidence="2" id="KW-0378">Hydrolase</keyword>
<keyword evidence="3" id="KW-1185">Reference proteome</keyword>
<dbReference type="InterPro" id="IPR011335">
    <property type="entry name" value="Restrct_endonuc-II-like"/>
</dbReference>
<evidence type="ECO:0000259" key="1">
    <source>
        <dbReference type="Pfam" id="PF04480"/>
    </source>
</evidence>
<organism evidence="2 3">
    <name type="scientific">Protaetiibacter mangrovi</name>
    <dbReference type="NCBI Taxonomy" id="2970926"/>
    <lineage>
        <taxon>Bacteria</taxon>
        <taxon>Bacillati</taxon>
        <taxon>Actinomycetota</taxon>
        <taxon>Actinomycetes</taxon>
        <taxon>Micrococcales</taxon>
        <taxon>Microbacteriaceae</taxon>
        <taxon>Protaetiibacter</taxon>
    </lineage>
</organism>
<comment type="caution">
    <text evidence="2">The sequence shown here is derived from an EMBL/GenBank/DDBJ whole genome shotgun (WGS) entry which is preliminary data.</text>
</comment>
<gene>
    <name evidence="2" type="ORF">NUH29_07055</name>
</gene>
<dbReference type="Gene3D" id="3.40.960.10">
    <property type="entry name" value="VSR Endonuclease"/>
    <property type="match status" value="1"/>
</dbReference>
<dbReference type="Proteomes" id="UP001205337">
    <property type="component" value="Unassembled WGS sequence"/>
</dbReference>
<dbReference type="GO" id="GO:0004519">
    <property type="term" value="F:endonuclease activity"/>
    <property type="evidence" value="ECO:0007669"/>
    <property type="project" value="UniProtKB-KW"/>
</dbReference>
<proteinExistence type="predicted"/>
<dbReference type="RefSeq" id="WP_258798325.1">
    <property type="nucleotide sequence ID" value="NZ_JANTHX010000005.1"/>
</dbReference>